<evidence type="ECO:0000313" key="1">
    <source>
        <dbReference type="EMBL" id="KAK8044584.1"/>
    </source>
</evidence>
<accession>A0ABR1TFS4</accession>
<dbReference type="EMBL" id="JAQQWK010000003">
    <property type="protein sequence ID" value="KAK8044584.1"/>
    <property type="molecule type" value="Genomic_DNA"/>
</dbReference>
<proteinExistence type="predicted"/>
<organism evidence="1 2">
    <name type="scientific">Apiospora rasikravindrae</name>
    <dbReference type="NCBI Taxonomy" id="990691"/>
    <lineage>
        <taxon>Eukaryota</taxon>
        <taxon>Fungi</taxon>
        <taxon>Dikarya</taxon>
        <taxon>Ascomycota</taxon>
        <taxon>Pezizomycotina</taxon>
        <taxon>Sordariomycetes</taxon>
        <taxon>Xylariomycetidae</taxon>
        <taxon>Amphisphaeriales</taxon>
        <taxon>Apiosporaceae</taxon>
        <taxon>Apiospora</taxon>
    </lineage>
</organism>
<sequence>MGVSGINVCFCVAYWIRSVQSRVGGVKQSLASALVPERQKELDLESAMIHNDDEEEEEKLLLSELAKLGVRAGES</sequence>
<keyword evidence="2" id="KW-1185">Reference proteome</keyword>
<reference evidence="1 2" key="1">
    <citation type="submission" date="2023-01" db="EMBL/GenBank/DDBJ databases">
        <title>Analysis of 21 Apiospora genomes using comparative genomics revels a genus with tremendous synthesis potential of carbohydrate active enzymes and secondary metabolites.</title>
        <authorList>
            <person name="Sorensen T."/>
        </authorList>
    </citation>
    <scope>NUCLEOTIDE SEQUENCE [LARGE SCALE GENOMIC DNA]</scope>
    <source>
        <strain evidence="1 2">CBS 33761</strain>
    </source>
</reference>
<gene>
    <name evidence="1" type="ORF">PG993_004608</name>
</gene>
<name>A0ABR1TFS4_9PEZI</name>
<protein>
    <submittedName>
        <fullName evidence="1">Uncharacterized protein</fullName>
    </submittedName>
</protein>
<comment type="caution">
    <text evidence="1">The sequence shown here is derived from an EMBL/GenBank/DDBJ whole genome shotgun (WGS) entry which is preliminary data.</text>
</comment>
<dbReference type="Proteomes" id="UP001444661">
    <property type="component" value="Unassembled WGS sequence"/>
</dbReference>
<evidence type="ECO:0000313" key="2">
    <source>
        <dbReference type="Proteomes" id="UP001444661"/>
    </source>
</evidence>